<accession>J7L776</accession>
<evidence type="ECO:0000313" key="3">
    <source>
        <dbReference type="Proteomes" id="UP000003779"/>
    </source>
</evidence>
<feature type="region of interest" description="Disordered" evidence="1">
    <location>
        <begin position="22"/>
        <end position="42"/>
    </location>
</feature>
<dbReference type="HOGENOM" id="CLU_3254761_0_0_11"/>
<name>J7L776_NOCAA</name>
<dbReference type="Proteomes" id="UP000003779">
    <property type="component" value="Chromosome"/>
</dbReference>
<dbReference type="AlphaFoldDB" id="J7L776"/>
<evidence type="ECO:0000256" key="1">
    <source>
        <dbReference type="SAM" id="MobiDB-lite"/>
    </source>
</evidence>
<dbReference type="PATRIC" id="fig|1205910.3.peg.3283"/>
<dbReference type="EMBL" id="CP003788">
    <property type="protein sequence ID" value="AFR08526.1"/>
    <property type="molecule type" value="Genomic_DNA"/>
</dbReference>
<sequence>MFALRLRPVRVTSGRLLFLEPEPSAGTAPCSGTSDFEVRPIR</sequence>
<evidence type="ECO:0000313" key="2">
    <source>
        <dbReference type="EMBL" id="AFR08526.1"/>
    </source>
</evidence>
<reference evidence="2 3" key="1">
    <citation type="journal article" date="2012" name="J. Bacteriol.">
        <title>Whole-Genome Sequence of Nocardiopsis alba Strain ATCC BAA-2165, Associated with Honeybees.</title>
        <authorList>
            <person name="Qiao J."/>
            <person name="Chen L."/>
            <person name="Li Y."/>
            <person name="Wang J."/>
            <person name="Zhang W."/>
            <person name="Chen S."/>
        </authorList>
    </citation>
    <scope>NUCLEOTIDE SEQUENCE [LARGE SCALE GENOMIC DNA]</scope>
    <source>
        <strain evidence="3">ATCC BAA-2165 / BE74</strain>
    </source>
</reference>
<gene>
    <name evidence="2" type="ordered locus">B005_3473</name>
</gene>
<dbReference type="KEGG" id="nal:B005_3473"/>
<organism evidence="2 3">
    <name type="scientific">Nocardiopsis alba (strain ATCC BAA-2165 / BE74)</name>
    <dbReference type="NCBI Taxonomy" id="1205910"/>
    <lineage>
        <taxon>Bacteria</taxon>
        <taxon>Bacillati</taxon>
        <taxon>Actinomycetota</taxon>
        <taxon>Actinomycetes</taxon>
        <taxon>Streptosporangiales</taxon>
        <taxon>Nocardiopsidaceae</taxon>
        <taxon>Nocardiopsis</taxon>
    </lineage>
</organism>
<protein>
    <submittedName>
        <fullName evidence="2">Uncharacterized protein</fullName>
    </submittedName>
</protein>
<reference evidence="3" key="2">
    <citation type="submission" date="2012-08" db="EMBL/GenBank/DDBJ databases">
        <title>Whole-genome sequence of Nocardiopsis alba strain ATCC BAA-2165 associated with honeybees.</title>
        <authorList>
            <person name="Qiao J."/>
            <person name="Chen L."/>
            <person name="Li Y."/>
            <person name="Wang J."/>
            <person name="Zhang W."/>
            <person name="Chen S."/>
        </authorList>
    </citation>
    <scope>NUCLEOTIDE SEQUENCE [LARGE SCALE GENOMIC DNA]</scope>
    <source>
        <strain evidence="3">ATCC BAA-2165 / BE74</strain>
    </source>
</reference>
<proteinExistence type="predicted"/>